<dbReference type="Gene3D" id="1.20.900.10">
    <property type="entry name" value="Dbl homology (DH) domain"/>
    <property type="match status" value="1"/>
</dbReference>
<dbReference type="STRING" id="289078.A0A2X0KEV6"/>
<feature type="compositionally biased region" description="Low complexity" evidence="2">
    <location>
        <begin position="68"/>
        <end position="81"/>
    </location>
</feature>
<sequence>MEYKNESPPPPAPPPKPKWMPQHGRTSSSSASASAFASTPASATASTSCYASTSSTTPQVYPSRAVASPTTVTRSPTVTRSIQPAGTAAHQRQVERANSSSTTPTRSPLNSIIRKRSASNASATTLSSSVMEASRTMAGASVFCDVVVDQLRVDAGSGECVEPECESSRPKAPDLALELTLEDEPRTVSSSFLNGLGSLLPFEQGDGPGLGTSTSSRPSSPRKPAKVDLEMVRRMLIELAHTEDNYYKKIKSLHEDFEKPLRKFAKVPTTAIIGERAVAGLFSNLQYLVPIAHMFNQDLQAMLGEMTRERRVLPTEFGPMIRHHIRGMRPFAEYLNDHRAADAIRRALDSKVSGFRTFIERQQVTSREKTQQTGGFKEFLAEPFQRIARYQLMLEPILRHLPEDDPNVEPLQQALDTLIDICSMRIDTSKHHPAIQWALRTSIDSLPSPSRGGKYLASIDVDETYEAELGAKPTTLRCTLFLFENELVFAKRPSGNAKTGSQLLGLNDLEELLVQYKVQEAVMYSGNAGGIPSSPTKRSKGGLGSTTVMGYRGRVDVLDSEPRNFSVDGQPGFALVLDPPPMDQSERWNGRGIRRYTIASTYSSDAKKLSEKNEFLSRLAEAKARRWLGKGAQAVRRRGSGQNQVYWVLWGTKEWEDLAGQRRGKLALYVDDVGSGTSREILRGVDGHPIEMARATLLSENQCRFSVRSIRDNAFPKGEIIELGRIPAVISELGTSQSMLDVPVPRPTTPGGSARRTRSGLMDAALNVFGGGSGGGGGASSTTSSLFKGGNSTASRTSTGSMYATRGSASSGLEGSFAPQSLKESSVASRDRPRSGLFGNRKRSEPDLPSRRGADSTSEQVYSLGKYDLGTSSTPPVQSPASTTPNAAVVSRDSRPRHRRSSSLPPPLHARFDSTSSAMDVIVSSAEIEDEAAASFASRRRSLTEPSEQLLYSIPPIIPPTPVDSSWIRSEPWAPASSPMEYRPPSRRRMMGPRAPGSTPGGTPGNAGPPESRSQPDGSPSNTDILMSSPTRSAEADRVVRAVSRTSTHPSVPLSNARDESPSPTPTLTPASASATMSDPNPRSPTPSAAAVSAVPPHIVAVACPPSPLRHSISRRDSDAESMSPPTTKRPLVRNDGSVPNSPARKRPSLGDASDTLSNTKVRGPRGPASGINRPRFGAQSGTSSSENSTDGRSASPAPRKVSASQIKIRSRRVTSGASIGSGTSTIRGCSPPLHRHATPPLPLSEADAQDVFVTREASPAPLELKRVAYNPDDSMDDDDTSLSKIERIRKHVRLMRSRLLKEMANASSYNKENDRNVPSPGGMTRSPHTRNVAIKANTPSSASYASSFASGRLAAGMIDLHHLTQWLDQLDGLVAKLEELENLAPNLATEPKPVVSQSISPTEAEFAMLEAERELISAELDALKHELSMRVTDDARSAAEAERLGRENTTLRTAYQDILSEIEALYEQFNTRLGEVVTAIQVDPAIGVSNDTYIILTSQLREAVLARSDAEHTLMIAQHRLQRELDEKEEWRNILVTHGLLPVPI</sequence>
<feature type="compositionally biased region" description="Low complexity" evidence="2">
    <location>
        <begin position="1215"/>
        <end position="1229"/>
    </location>
</feature>
<feature type="domain" description="DH" evidence="3">
    <location>
        <begin position="231"/>
        <end position="428"/>
    </location>
</feature>
<feature type="region of interest" description="Disordered" evidence="2">
    <location>
        <begin position="771"/>
        <end position="912"/>
    </location>
</feature>
<dbReference type="Pfam" id="PF00621">
    <property type="entry name" value="RhoGEF"/>
    <property type="match status" value="1"/>
</dbReference>
<evidence type="ECO:0000259" key="3">
    <source>
        <dbReference type="PROSITE" id="PS50010"/>
    </source>
</evidence>
<feature type="compositionally biased region" description="Pro residues" evidence="2">
    <location>
        <begin position="7"/>
        <end position="18"/>
    </location>
</feature>
<feature type="region of interest" description="Disordered" evidence="2">
    <location>
        <begin position="968"/>
        <end position="1242"/>
    </location>
</feature>
<feature type="compositionally biased region" description="Polar residues" evidence="2">
    <location>
        <begin position="96"/>
        <end position="110"/>
    </location>
</feature>
<evidence type="ECO:0000313" key="5">
    <source>
        <dbReference type="Proteomes" id="UP000249723"/>
    </source>
</evidence>
<proteinExistence type="predicted"/>
<dbReference type="OrthoDB" id="660555at2759"/>
<dbReference type="InterPro" id="IPR035899">
    <property type="entry name" value="DBL_dom_sf"/>
</dbReference>
<feature type="compositionally biased region" description="Polar residues" evidence="2">
    <location>
        <begin position="1180"/>
        <end position="1193"/>
    </location>
</feature>
<organism evidence="4 5">
    <name type="scientific">Microbotryum saponariae</name>
    <dbReference type="NCBI Taxonomy" id="289078"/>
    <lineage>
        <taxon>Eukaryota</taxon>
        <taxon>Fungi</taxon>
        <taxon>Dikarya</taxon>
        <taxon>Basidiomycota</taxon>
        <taxon>Pucciniomycotina</taxon>
        <taxon>Microbotryomycetes</taxon>
        <taxon>Microbotryales</taxon>
        <taxon>Microbotryaceae</taxon>
        <taxon>Microbotryum</taxon>
    </lineage>
</organism>
<dbReference type="InterPro" id="IPR000219">
    <property type="entry name" value="DH_dom"/>
</dbReference>
<dbReference type="GO" id="GO:0005085">
    <property type="term" value="F:guanyl-nucleotide exchange factor activity"/>
    <property type="evidence" value="ECO:0007669"/>
    <property type="project" value="InterPro"/>
</dbReference>
<feature type="region of interest" description="Disordered" evidence="2">
    <location>
        <begin position="1308"/>
        <end position="1329"/>
    </location>
</feature>
<gene>
    <name evidence="4" type="ORF">BZ3500_MVSOF-1268-A1-R1_CHR5-3G08268</name>
</gene>
<evidence type="ECO:0000256" key="1">
    <source>
        <dbReference type="SAM" id="Coils"/>
    </source>
</evidence>
<feature type="compositionally biased region" description="Low complexity" evidence="2">
    <location>
        <begin position="26"/>
        <end position="57"/>
    </location>
</feature>
<dbReference type="PANTHER" id="PTHR12673">
    <property type="entry name" value="FACIOGENITAL DYSPLASIA PROTEIN"/>
    <property type="match status" value="1"/>
</dbReference>
<dbReference type="PROSITE" id="PS50010">
    <property type="entry name" value="DH_2"/>
    <property type="match status" value="1"/>
</dbReference>
<feature type="compositionally biased region" description="Polar residues" evidence="2">
    <location>
        <begin position="790"/>
        <end position="828"/>
    </location>
</feature>
<feature type="compositionally biased region" description="Low complexity" evidence="2">
    <location>
        <begin position="1086"/>
        <end position="1103"/>
    </location>
</feature>
<evidence type="ECO:0000256" key="2">
    <source>
        <dbReference type="SAM" id="MobiDB-lite"/>
    </source>
</evidence>
<name>A0A2X0KEV6_9BASI</name>
<dbReference type="SMART" id="SM00325">
    <property type="entry name" value="RhoGEF"/>
    <property type="match status" value="1"/>
</dbReference>
<keyword evidence="1" id="KW-0175">Coiled coil</keyword>
<feature type="compositionally biased region" description="Polar residues" evidence="2">
    <location>
        <begin position="870"/>
        <end position="886"/>
    </location>
</feature>
<dbReference type="PANTHER" id="PTHR12673:SF159">
    <property type="entry name" value="LD03170P"/>
    <property type="match status" value="1"/>
</dbReference>
<feature type="region of interest" description="Disordered" evidence="2">
    <location>
        <begin position="204"/>
        <end position="225"/>
    </location>
</feature>
<dbReference type="EMBL" id="FMWP01000017">
    <property type="protein sequence ID" value="SCZ91992.1"/>
    <property type="molecule type" value="Genomic_DNA"/>
</dbReference>
<dbReference type="GO" id="GO:0005737">
    <property type="term" value="C:cytoplasm"/>
    <property type="evidence" value="ECO:0007669"/>
    <property type="project" value="TreeGrafter"/>
</dbReference>
<keyword evidence="5" id="KW-1185">Reference proteome</keyword>
<feature type="compositionally biased region" description="Polar residues" evidence="2">
    <location>
        <begin position="1012"/>
        <end position="1032"/>
    </location>
</feature>
<reference evidence="5" key="1">
    <citation type="submission" date="2016-10" db="EMBL/GenBank/DDBJ databases">
        <authorList>
            <person name="Jeantristanb JTB J.-T."/>
            <person name="Ricardo R."/>
        </authorList>
    </citation>
    <scope>NUCLEOTIDE SEQUENCE [LARGE SCALE GENOMIC DNA]</scope>
</reference>
<dbReference type="Proteomes" id="UP000249723">
    <property type="component" value="Unassembled WGS sequence"/>
</dbReference>
<feature type="compositionally biased region" description="Basic and acidic residues" evidence="2">
    <location>
        <begin position="842"/>
        <end position="854"/>
    </location>
</feature>
<feature type="compositionally biased region" description="Low complexity" evidence="2">
    <location>
        <begin position="1066"/>
        <end position="1076"/>
    </location>
</feature>
<feature type="compositionally biased region" description="Polar residues" evidence="2">
    <location>
        <begin position="1044"/>
        <end position="1054"/>
    </location>
</feature>
<dbReference type="InterPro" id="IPR051092">
    <property type="entry name" value="FYVE_RhoGEF_PH"/>
</dbReference>
<accession>A0A2X0KEV6</accession>
<protein>
    <submittedName>
        <fullName evidence="4">BZ3500_MvSof-1268-A1-R1_Chr5-3g08268 protein</fullName>
    </submittedName>
</protein>
<feature type="region of interest" description="Disordered" evidence="2">
    <location>
        <begin position="1"/>
        <end position="110"/>
    </location>
</feature>
<feature type="coiled-coil region" evidence="1">
    <location>
        <begin position="1364"/>
        <end position="1427"/>
    </location>
</feature>
<evidence type="ECO:0000313" key="4">
    <source>
        <dbReference type="EMBL" id="SCZ91992.1"/>
    </source>
</evidence>
<dbReference type="SUPFAM" id="SSF48065">
    <property type="entry name" value="DBL homology domain (DH-domain)"/>
    <property type="match status" value="1"/>
</dbReference>